<dbReference type="AlphaFoldDB" id="A0A0E9N0F9"/>
<proteinExistence type="predicted"/>
<dbReference type="InterPro" id="IPR011990">
    <property type="entry name" value="TPR-like_helical_dom_sf"/>
</dbReference>
<dbReference type="STRING" id="1220578.FPE01S_02_03670"/>
<comment type="caution">
    <text evidence="1">The sequence shown here is derived from an EMBL/GenBank/DDBJ whole genome shotgun (WGS) entry which is preliminary data.</text>
</comment>
<protein>
    <recommendedName>
        <fullName evidence="3">Tetratricopeptide repeat protein</fullName>
    </recommendedName>
</protein>
<gene>
    <name evidence="1" type="ORF">FPE01S_02_03670</name>
</gene>
<dbReference type="EMBL" id="BBWV01000002">
    <property type="protein sequence ID" value="GAO43263.1"/>
    <property type="molecule type" value="Genomic_DNA"/>
</dbReference>
<keyword evidence="2" id="KW-1185">Reference proteome</keyword>
<evidence type="ECO:0000313" key="2">
    <source>
        <dbReference type="Proteomes" id="UP000033121"/>
    </source>
</evidence>
<dbReference type="Proteomes" id="UP000033121">
    <property type="component" value="Unassembled WGS sequence"/>
</dbReference>
<sequence length="552" mass="62307">MIWAFMVYSTLLVSFPLFPESSATKPSDEIEKARKKVALTAISCTPDWRTLNIEELADVMIPLPGSGIWKWKISTTSDSAQFYFNQGINCYYGFHIIESVPSFRKAQQFDSACAMLYWGEALALGPNINDFGYVASHDAWQAVQKAKRHLDNASETEKALISAMDTRYTGDSSANQAQLNETYAKAMEALSKKFPVADVNALTVDAYMLLHPWDFWTTDGNPRAWTPALVKLLESSLKDAPMHPGLNHYYIHVVEASPHPEHAAPSADRLGTLTPALSHMLHMPSHIYVRTGRYQEGIKVNDTAVKAYLHYKGLFPDVVNKADLYEYHNRHMQAACAINQNDYTTALRYGKDCQAAIPYEYLAMPVFGYYMQYIYMTPEFIRVAFQRWDEILDQPDMSDSLTYARLLQHFSKGVAYANTQRTKEARQELESAEAILKKDSGLYAPLGPINAPASGSRVGLLILKGAIEENEKNTKAALKTYEAAAKAEDAMIYDEPRDWLLPARHWWGNLLLKSKKFKEAETVFREDLRINPGNPYAEKGIAAARLHKQTIE</sequence>
<dbReference type="PANTHER" id="PTHR45588:SF1">
    <property type="entry name" value="WW DOMAIN-CONTAINING PROTEIN"/>
    <property type="match status" value="1"/>
</dbReference>
<dbReference type="PANTHER" id="PTHR45588">
    <property type="entry name" value="TPR DOMAIN-CONTAINING PROTEIN"/>
    <property type="match status" value="1"/>
</dbReference>
<evidence type="ECO:0008006" key="3">
    <source>
        <dbReference type="Google" id="ProtNLM"/>
    </source>
</evidence>
<name>A0A0E9N0F9_9BACT</name>
<accession>A0A0E9N0F9</accession>
<dbReference type="SUPFAM" id="SSF48452">
    <property type="entry name" value="TPR-like"/>
    <property type="match status" value="2"/>
</dbReference>
<organism evidence="1 2">
    <name type="scientific">Flavihumibacter petaseus NBRC 106054</name>
    <dbReference type="NCBI Taxonomy" id="1220578"/>
    <lineage>
        <taxon>Bacteria</taxon>
        <taxon>Pseudomonadati</taxon>
        <taxon>Bacteroidota</taxon>
        <taxon>Chitinophagia</taxon>
        <taxon>Chitinophagales</taxon>
        <taxon>Chitinophagaceae</taxon>
        <taxon>Flavihumibacter</taxon>
    </lineage>
</organism>
<evidence type="ECO:0000313" key="1">
    <source>
        <dbReference type="EMBL" id="GAO43263.1"/>
    </source>
</evidence>
<reference evidence="1 2" key="1">
    <citation type="submission" date="2015-04" db="EMBL/GenBank/DDBJ databases">
        <title>Whole genome shotgun sequence of Flavihumibacter petaseus NBRC 106054.</title>
        <authorList>
            <person name="Miyazawa S."/>
            <person name="Hosoyama A."/>
            <person name="Hashimoto M."/>
            <person name="Noguchi M."/>
            <person name="Tsuchikane K."/>
            <person name="Ohji S."/>
            <person name="Yamazoe A."/>
            <person name="Ichikawa N."/>
            <person name="Kimura A."/>
            <person name="Fujita N."/>
        </authorList>
    </citation>
    <scope>NUCLEOTIDE SEQUENCE [LARGE SCALE GENOMIC DNA]</scope>
    <source>
        <strain evidence="1 2">NBRC 106054</strain>
    </source>
</reference>
<dbReference type="Gene3D" id="1.25.40.10">
    <property type="entry name" value="Tetratricopeptide repeat domain"/>
    <property type="match status" value="2"/>
</dbReference>